<reference evidence="8 9" key="1">
    <citation type="submission" date="2020-08" db="EMBL/GenBank/DDBJ databases">
        <title>Genomic Encyclopedia of Type Strains, Phase IV (KMG-V): Genome sequencing to study the core and pangenomes of soil and plant-associated prokaryotes.</title>
        <authorList>
            <person name="Whitman W."/>
        </authorList>
    </citation>
    <scope>NUCLEOTIDE SEQUENCE [LARGE SCALE GENOMIC DNA]</scope>
    <source>
        <strain evidence="8 9">X5P3</strain>
    </source>
</reference>
<dbReference type="Proteomes" id="UP000584867">
    <property type="component" value="Unassembled WGS sequence"/>
</dbReference>
<keyword evidence="5" id="KW-0472">Membrane</keyword>
<protein>
    <recommendedName>
        <fullName evidence="7">TonB-dependent transporter Oar-like beta-barrel domain-containing protein</fullName>
    </recommendedName>
</protein>
<dbReference type="AlphaFoldDB" id="A0A7W8EC64"/>
<dbReference type="EMBL" id="JACHIO010000030">
    <property type="protein sequence ID" value="MBB5066572.1"/>
    <property type="molecule type" value="Genomic_DNA"/>
</dbReference>
<dbReference type="PROSITE" id="PS01156">
    <property type="entry name" value="TONB_DEPENDENT_REC_2"/>
    <property type="match status" value="1"/>
</dbReference>
<evidence type="ECO:0000256" key="3">
    <source>
        <dbReference type="ARBA" id="ARBA00022452"/>
    </source>
</evidence>
<dbReference type="GO" id="GO:0009279">
    <property type="term" value="C:cell outer membrane"/>
    <property type="evidence" value="ECO:0007669"/>
    <property type="project" value="UniProtKB-SubCell"/>
</dbReference>
<organism evidence="8 9">
    <name type="scientific">Granulicella mallensis</name>
    <dbReference type="NCBI Taxonomy" id="940614"/>
    <lineage>
        <taxon>Bacteria</taxon>
        <taxon>Pseudomonadati</taxon>
        <taxon>Acidobacteriota</taxon>
        <taxon>Terriglobia</taxon>
        <taxon>Terriglobales</taxon>
        <taxon>Acidobacteriaceae</taxon>
        <taxon>Granulicella</taxon>
    </lineage>
</organism>
<evidence type="ECO:0000259" key="7">
    <source>
        <dbReference type="Pfam" id="PF25183"/>
    </source>
</evidence>
<dbReference type="Gene3D" id="2.40.170.20">
    <property type="entry name" value="TonB-dependent receptor, beta-barrel domain"/>
    <property type="match status" value="1"/>
</dbReference>
<keyword evidence="4" id="KW-0812">Transmembrane</keyword>
<evidence type="ECO:0000256" key="1">
    <source>
        <dbReference type="ARBA" id="ARBA00004571"/>
    </source>
</evidence>
<evidence type="ECO:0000256" key="5">
    <source>
        <dbReference type="ARBA" id="ARBA00023136"/>
    </source>
</evidence>
<dbReference type="PANTHER" id="PTHR30069">
    <property type="entry name" value="TONB-DEPENDENT OUTER MEMBRANE RECEPTOR"/>
    <property type="match status" value="1"/>
</dbReference>
<evidence type="ECO:0000256" key="4">
    <source>
        <dbReference type="ARBA" id="ARBA00022692"/>
    </source>
</evidence>
<dbReference type="RefSeq" id="WP_184260395.1">
    <property type="nucleotide sequence ID" value="NZ_JACHIO010000030.1"/>
</dbReference>
<gene>
    <name evidence="8" type="ORF">HDF15_004953</name>
</gene>
<dbReference type="InterPro" id="IPR039426">
    <property type="entry name" value="TonB-dep_rcpt-like"/>
</dbReference>
<dbReference type="InterPro" id="IPR036942">
    <property type="entry name" value="Beta-barrel_TonB_sf"/>
</dbReference>
<dbReference type="GO" id="GO:0044718">
    <property type="term" value="P:siderophore transmembrane transport"/>
    <property type="evidence" value="ECO:0007669"/>
    <property type="project" value="TreeGrafter"/>
</dbReference>
<evidence type="ECO:0000256" key="2">
    <source>
        <dbReference type="ARBA" id="ARBA00022448"/>
    </source>
</evidence>
<dbReference type="SUPFAM" id="SSF49464">
    <property type="entry name" value="Carboxypeptidase regulatory domain-like"/>
    <property type="match status" value="1"/>
</dbReference>
<dbReference type="InterPro" id="IPR057601">
    <property type="entry name" value="Oar-like_b-barrel"/>
</dbReference>
<dbReference type="GO" id="GO:0015344">
    <property type="term" value="F:siderophore uptake transmembrane transporter activity"/>
    <property type="evidence" value="ECO:0007669"/>
    <property type="project" value="TreeGrafter"/>
</dbReference>
<sequence>MKDRSLKWLRYLSVLVLVLLSFPMFGQDTGASLLGVVRDGAGSTLGGATVTATNIATNARTVQTSNDKGEYSLLNLPPGTYTLQIQAAGFESYDQRGIRLDLGQHASQDVMLKVGQVQQTVTVDADVFNLDTVSSVVSDEVNGTSIRSLPLNTRNPYDLLELAPGFAGSVGNDYNAVSYAVDGGRQGYTDVLVDGTPAGFPTVNGNSGIGIFPSVDAIGEFRLMAQNYPAEYGRSLDGILNVVFKSGTNQFHGSAFEFIRNSDLDANNYFSKQHGTPLPPFRRNQFGGTLTGPIFKNRTFFLLSTELLREDDFNTLTATVPTLAQRSGDFSQTLGANKQLITIYNPFTTRPNPSGMGSIRDPFAGNKIPTALMSQVAQKALAYYPLPNVPGDPVTNANNYFATGSIVNAINAWDIRIDHTISDKQRIFGRYSDRFYQDNPNPLFPAADAVAEGLINNQDFDRGLTLGYTATPNARTILDVRLGFARTLYNYLNNSLGFQATTLGLPASFNAAPGATALFPVFSPAGYVGLGNNGNRHNAFMTYSLPGSLTLVRGSHTIKIGFDGRLIRVNDHESADSSGNFTFGTTFTGGPNPNAASANAGNGLASMLLGTGTGDLIQAYKDDASQSYYLAEYVQDDWRVTNKLTLNLGLRYDLDTPRTERFNRMNYFDPTVSSPLSSNVQGLQGGLVFVGVNGVSRHQYHIDANNLAPRFGFAYTAQKSTVIHGGAAIVYGPSAQAAAGTVGPYGFRVQNNWISTANSDGITPSNTLDNPFPQGFQTPPGSSQGLLTGVGGQIEGAIQNTPTPYVVQWNLDVEQSLPYETTFDIAYVGNRGRKQQQSREGGIDFDQLPQADLALGSHLNDVVTNPYFGSISSGALTGPTTNRAQLLRKYSQYTSVLPLFLSGGNDQYDGLQLRLSKRMASGLQFQGSYVWAKNFDNGTNHQDSFNPMADYAISSQDIHQRFIMSYIYQLPFGRGKAFGGNMSRLGDVFAGGWQVNGITTLQGGTPLQISATNNLSNFDFQTLYANTNGQNAALHGSIHQRLSKYFNTADFSQPGNATNPFALGNGPAYYSSLRAPGLNSTDLSLIKDFATINRLKVQFRTELFNAFNHVQFAGPDTGVNDASFGEITSQNNQPRQLQFGLKLQF</sequence>
<dbReference type="InterPro" id="IPR010917">
    <property type="entry name" value="TonB_rcpt_CS"/>
</dbReference>
<evidence type="ECO:0000313" key="8">
    <source>
        <dbReference type="EMBL" id="MBB5066572.1"/>
    </source>
</evidence>
<evidence type="ECO:0000313" key="9">
    <source>
        <dbReference type="Proteomes" id="UP000584867"/>
    </source>
</evidence>
<accession>A0A7W8EC64</accession>
<dbReference type="Gene3D" id="2.60.40.1120">
    <property type="entry name" value="Carboxypeptidase-like, regulatory domain"/>
    <property type="match status" value="1"/>
</dbReference>
<keyword evidence="2" id="KW-0813">Transport</keyword>
<evidence type="ECO:0000256" key="6">
    <source>
        <dbReference type="ARBA" id="ARBA00023237"/>
    </source>
</evidence>
<keyword evidence="3" id="KW-1134">Transmembrane beta strand</keyword>
<keyword evidence="6" id="KW-0998">Cell outer membrane</keyword>
<proteinExistence type="predicted"/>
<dbReference type="Pfam" id="PF25183">
    <property type="entry name" value="OMP_b-brl_4"/>
    <property type="match status" value="1"/>
</dbReference>
<feature type="domain" description="TonB-dependent transporter Oar-like beta-barrel" evidence="7">
    <location>
        <begin position="243"/>
        <end position="1138"/>
    </location>
</feature>
<comment type="subcellular location">
    <subcellularLocation>
        <location evidence="1">Cell outer membrane</location>
        <topology evidence="1">Multi-pass membrane protein</topology>
    </subcellularLocation>
</comment>
<comment type="caution">
    <text evidence="8">The sequence shown here is derived from an EMBL/GenBank/DDBJ whole genome shotgun (WGS) entry which is preliminary data.</text>
</comment>
<dbReference type="Pfam" id="PF13620">
    <property type="entry name" value="CarboxypepD_reg"/>
    <property type="match status" value="1"/>
</dbReference>
<name>A0A7W8EC64_9BACT</name>
<dbReference type="InterPro" id="IPR008969">
    <property type="entry name" value="CarboxyPept-like_regulatory"/>
</dbReference>
<dbReference type="SUPFAM" id="SSF56935">
    <property type="entry name" value="Porins"/>
    <property type="match status" value="1"/>
</dbReference>
<dbReference type="PANTHER" id="PTHR30069:SF46">
    <property type="entry name" value="OAR PROTEIN"/>
    <property type="match status" value="1"/>
</dbReference>